<dbReference type="PANTHER" id="PTHR22683">
    <property type="entry name" value="SPORULATION PROTEIN RELATED"/>
    <property type="match status" value="1"/>
</dbReference>
<evidence type="ECO:0000313" key="8">
    <source>
        <dbReference type="EMBL" id="HJE90433.1"/>
    </source>
</evidence>
<dbReference type="Pfam" id="PF01580">
    <property type="entry name" value="FtsK_SpoIIIE"/>
    <property type="match status" value="2"/>
</dbReference>
<dbReference type="RefSeq" id="WP_303911458.1">
    <property type="nucleotide sequence ID" value="NZ_DYXM01000103.1"/>
</dbReference>
<dbReference type="SMART" id="SM00382">
    <property type="entry name" value="AAA"/>
    <property type="match status" value="3"/>
</dbReference>
<proteinExistence type="predicted"/>
<dbReference type="InterPro" id="IPR002543">
    <property type="entry name" value="FtsK_dom"/>
</dbReference>
<evidence type="ECO:0000313" key="9">
    <source>
        <dbReference type="Proteomes" id="UP000776650"/>
    </source>
</evidence>
<gene>
    <name evidence="8" type="primary">eccCb</name>
    <name evidence="8" type="ORF">K8V11_05440</name>
</gene>
<feature type="transmembrane region" description="Helical" evidence="6">
    <location>
        <begin position="42"/>
        <end position="62"/>
    </location>
</feature>
<dbReference type="PANTHER" id="PTHR22683:SF1">
    <property type="entry name" value="TYPE VII SECRETION SYSTEM PROTEIN ESSC"/>
    <property type="match status" value="1"/>
</dbReference>
<keyword evidence="6" id="KW-1133">Transmembrane helix</keyword>
<name>A0A921F421_9ACTN</name>
<evidence type="ECO:0000256" key="3">
    <source>
        <dbReference type="ARBA" id="ARBA00022840"/>
    </source>
</evidence>
<dbReference type="InterPro" id="IPR003593">
    <property type="entry name" value="AAA+_ATPase"/>
</dbReference>
<reference evidence="8" key="1">
    <citation type="journal article" date="2021" name="PeerJ">
        <title>Extensive microbial diversity within the chicken gut microbiome revealed by metagenomics and culture.</title>
        <authorList>
            <person name="Gilroy R."/>
            <person name="Ravi A."/>
            <person name="Getino M."/>
            <person name="Pursley I."/>
            <person name="Horton D.L."/>
            <person name="Alikhan N.F."/>
            <person name="Baker D."/>
            <person name="Gharbi K."/>
            <person name="Hall N."/>
            <person name="Watson M."/>
            <person name="Adriaenssens E.M."/>
            <person name="Foster-Nyarko E."/>
            <person name="Jarju S."/>
            <person name="Secka A."/>
            <person name="Antonio M."/>
            <person name="Oren A."/>
            <person name="Chaudhuri R.R."/>
            <person name="La Ragione R."/>
            <person name="Hildebrand F."/>
            <person name="Pallen M.J."/>
        </authorList>
    </citation>
    <scope>NUCLEOTIDE SEQUENCE</scope>
    <source>
        <strain evidence="8">ChiGjej1B1-18357</strain>
    </source>
</reference>
<feature type="domain" description="FtsK" evidence="7">
    <location>
        <begin position="1139"/>
        <end position="1315"/>
    </location>
</feature>
<feature type="binding site" evidence="4">
    <location>
        <begin position="1156"/>
        <end position="1163"/>
    </location>
    <ligand>
        <name>ATP</name>
        <dbReference type="ChEBI" id="CHEBI:30616"/>
    </ligand>
</feature>
<feature type="region of interest" description="Disordered" evidence="5">
    <location>
        <begin position="405"/>
        <end position="432"/>
    </location>
</feature>
<dbReference type="GO" id="GO:0005524">
    <property type="term" value="F:ATP binding"/>
    <property type="evidence" value="ECO:0007669"/>
    <property type="project" value="UniProtKB-UniRule"/>
</dbReference>
<evidence type="ECO:0000256" key="4">
    <source>
        <dbReference type="PROSITE-ProRule" id="PRU00289"/>
    </source>
</evidence>
<keyword evidence="6" id="KW-0812">Transmembrane</keyword>
<dbReference type="EMBL" id="DYXM01000103">
    <property type="protein sequence ID" value="HJE90433.1"/>
    <property type="molecule type" value="Genomic_DNA"/>
</dbReference>
<dbReference type="GO" id="GO:0003677">
    <property type="term" value="F:DNA binding"/>
    <property type="evidence" value="ECO:0007669"/>
    <property type="project" value="InterPro"/>
</dbReference>
<feature type="binding site" evidence="4">
    <location>
        <begin position="857"/>
        <end position="864"/>
    </location>
    <ligand>
        <name>ATP</name>
        <dbReference type="ChEBI" id="CHEBI:30616"/>
    </ligand>
</feature>
<reference evidence="8" key="2">
    <citation type="submission" date="2021-09" db="EMBL/GenBank/DDBJ databases">
        <authorList>
            <person name="Gilroy R."/>
        </authorList>
    </citation>
    <scope>NUCLEOTIDE SEQUENCE</scope>
    <source>
        <strain evidence="8">ChiGjej1B1-18357</strain>
    </source>
</reference>
<sequence length="1346" mass="144392">MTIAEAAESAAPGTPEQAAAGGGLPFVLHAPPQLARSTPQSMIVRLMPVMMLLATGGIIAVMVTSGAGRSPMMFMFPAMMAMSTIAMLVGNWQGGSRKLEMSEKRRDYLRYLDLTRSDLIEAAENQRRALLRRHPHPNELTALVGGESGRARSAETGTDEHIAVRLGLGTVVLDRPLVAPESGPVEDLEPVSVTALRRLVRAHSFVRHAPVAVEIPSYPVVSVFGEPTRVREMLRAMVGQLAVGFSERRVRIAVVAGGKVAAGEWDCLKWLPHHWDREFLDASGPARLHEESLERLELLVGSPPSGTDAHLLVICDGVDIGDATWLAPAPSLERVTFVEVCASQSTQLRRLAERDGLALHLVPVGERDLVYANEVVVGKELFRADRLSLSESSALFAKVLRERSDSSGRNVPSRGIGVEHSHRGGSGGGSPMRPFADLVVEGGEGPIASILAGCSISSGKLDAPWPHRSGSDKLRAAVGVDGSGAPVYLDLKESAQGGHGPHGLCIGATGSGKSEFLRALVLGLVATHSPEQLNLVLVDFKGGATFAGMDRLHHVAASITNLADEQFLVDRMREALEGELVRRQELLRTCQVAKVDDYEAARRSDPDFPGPPLPALVLVVDEFSELLTARPDFIDLFVQLGRLGRSLHIHLLLASQRLEEGRLRGLESHLSYRIALKTFSAAESRVVLGNSDAYNLPATPGAGYLKTDAGQAQRFDSFFVSQPNGQNCAAAPRALSFVSTVPQIVPFNAAYTQAAPIPLNPSKTHEPEENPPKESDWDLLNNGLAGVGVKAHEIWLPPLESRIDLGQFGGVELVAATAENEAFPSVPWAVMDLPFQQRQNLFQVNFSSAGSSSLVVGAPRSGKSFALVAMAMSAAIRARPSHLHIYGIDFGGGVLSALERLPHTVGIARKGERDKQRRIVRSVEAEISKREEAFRTRGLTSISQCRTRADDYTEAFSEIVILIDGWSAARTEIADLDETIGQIATQGLAVGVHVVVAASRWMDVRPVVRDSLSTRIELRIIDPADSMFGRRAAQVIPPEYPGRGMVGTGQLIQILAPELDARSRDGDEAYDRAVDIAGELDKVSDAWASARPGERAPKIRLLPDKVPFADLSGILAAARSRATATSMLPLPVGIEEENLAPAYLDLITTPLVLAFGNAGSGKTMLVNVVATAIMASAPASDVRILLIDYRRKLKNAVAKEYLAGIASTEEELAPMIDHLTTVLKDRLSVSASEREPSPRIIVLVDDIDLVAGSSGNPLAPLVPLLAHAAEIGFALVLTRRVSGAARSAFDPVMQRMKDLGAAGIVMDGTKDEGKLVGELVARPLPPGRAQFYTRDAGATMWQLAVK</sequence>
<keyword evidence="1" id="KW-0677">Repeat</keyword>
<protein>
    <submittedName>
        <fullName evidence="8">Type VII secretion protein EccCb</fullName>
    </submittedName>
</protein>
<dbReference type="Proteomes" id="UP000776650">
    <property type="component" value="Unassembled WGS sequence"/>
</dbReference>
<dbReference type="Gene3D" id="3.40.50.300">
    <property type="entry name" value="P-loop containing nucleotide triphosphate hydrolases"/>
    <property type="match status" value="3"/>
</dbReference>
<dbReference type="PROSITE" id="PS50901">
    <property type="entry name" value="FTSK"/>
    <property type="match status" value="3"/>
</dbReference>
<dbReference type="InterPro" id="IPR027417">
    <property type="entry name" value="P-loop_NTPase"/>
</dbReference>
<evidence type="ECO:0000256" key="6">
    <source>
        <dbReference type="SAM" id="Phobius"/>
    </source>
</evidence>
<dbReference type="InterPro" id="IPR050206">
    <property type="entry name" value="FtsK/SpoIIIE/SftA"/>
</dbReference>
<keyword evidence="2 4" id="KW-0547">Nucleotide-binding</keyword>
<evidence type="ECO:0000256" key="5">
    <source>
        <dbReference type="SAM" id="MobiDB-lite"/>
    </source>
</evidence>
<keyword evidence="6" id="KW-0472">Membrane</keyword>
<comment type="caution">
    <text evidence="8">The sequence shown here is derived from an EMBL/GenBank/DDBJ whole genome shotgun (WGS) entry which is preliminary data.</text>
</comment>
<feature type="domain" description="FtsK" evidence="7">
    <location>
        <begin position="839"/>
        <end position="1027"/>
    </location>
</feature>
<keyword evidence="3 4" id="KW-0067">ATP-binding</keyword>
<dbReference type="InterPro" id="IPR023837">
    <property type="entry name" value="EccCb-like_Actinobacteria"/>
</dbReference>
<accession>A0A921F421</accession>
<dbReference type="NCBIfam" id="TIGR03925">
    <property type="entry name" value="T7SS_EccC_b"/>
    <property type="match status" value="1"/>
</dbReference>
<organism evidence="8 9">
    <name type="scientific">Dietzia timorensis</name>
    <dbReference type="NCBI Taxonomy" id="499555"/>
    <lineage>
        <taxon>Bacteria</taxon>
        <taxon>Bacillati</taxon>
        <taxon>Actinomycetota</taxon>
        <taxon>Actinomycetes</taxon>
        <taxon>Mycobacteriales</taxon>
        <taxon>Dietziaceae</taxon>
        <taxon>Dietzia</taxon>
    </lineage>
</organism>
<evidence type="ECO:0000256" key="2">
    <source>
        <dbReference type="ARBA" id="ARBA00022741"/>
    </source>
</evidence>
<feature type="binding site" evidence="4">
    <location>
        <begin position="507"/>
        <end position="514"/>
    </location>
    <ligand>
        <name>ATP</name>
        <dbReference type="ChEBI" id="CHEBI:30616"/>
    </ligand>
</feature>
<dbReference type="SUPFAM" id="SSF52540">
    <property type="entry name" value="P-loop containing nucleoside triphosphate hydrolases"/>
    <property type="match status" value="3"/>
</dbReference>
<evidence type="ECO:0000259" key="7">
    <source>
        <dbReference type="PROSITE" id="PS50901"/>
    </source>
</evidence>
<evidence type="ECO:0000256" key="1">
    <source>
        <dbReference type="ARBA" id="ARBA00022737"/>
    </source>
</evidence>
<feature type="domain" description="FtsK" evidence="7">
    <location>
        <begin position="484"/>
        <end position="685"/>
    </location>
</feature>